<dbReference type="EMBL" id="JBHSFP010000007">
    <property type="protein sequence ID" value="MFC4531816.1"/>
    <property type="molecule type" value="Genomic_DNA"/>
</dbReference>
<dbReference type="Proteomes" id="UP001596004">
    <property type="component" value="Unassembled WGS sequence"/>
</dbReference>
<evidence type="ECO:0000313" key="2">
    <source>
        <dbReference type="EMBL" id="MFC4531816.1"/>
    </source>
</evidence>
<dbReference type="PROSITE" id="PS50943">
    <property type="entry name" value="HTH_CROC1"/>
    <property type="match status" value="1"/>
</dbReference>
<dbReference type="SUPFAM" id="SSF47413">
    <property type="entry name" value="lambda repressor-like DNA-binding domains"/>
    <property type="match status" value="1"/>
</dbReference>
<dbReference type="InterPro" id="IPR001387">
    <property type="entry name" value="Cro/C1-type_HTH"/>
</dbReference>
<comment type="caution">
    <text evidence="2">The sequence shown here is derived from an EMBL/GenBank/DDBJ whole genome shotgun (WGS) entry which is preliminary data.</text>
</comment>
<name>A0ABV9CFK3_9ACTN</name>
<dbReference type="Pfam" id="PF13560">
    <property type="entry name" value="HTH_31"/>
    <property type="match status" value="1"/>
</dbReference>
<feature type="domain" description="HTH cro/C1-type" evidence="1">
    <location>
        <begin position="21"/>
        <end position="77"/>
    </location>
</feature>
<dbReference type="InterPro" id="IPR043917">
    <property type="entry name" value="DUF5753"/>
</dbReference>
<evidence type="ECO:0000313" key="3">
    <source>
        <dbReference type="Proteomes" id="UP001596004"/>
    </source>
</evidence>
<dbReference type="Gene3D" id="1.10.260.40">
    <property type="entry name" value="lambda repressor-like DNA-binding domains"/>
    <property type="match status" value="1"/>
</dbReference>
<keyword evidence="3" id="KW-1185">Reference proteome</keyword>
<dbReference type="Pfam" id="PF19054">
    <property type="entry name" value="DUF5753"/>
    <property type="match status" value="1"/>
</dbReference>
<reference evidence="3" key="1">
    <citation type="journal article" date="2019" name="Int. J. Syst. Evol. Microbiol.">
        <title>The Global Catalogue of Microorganisms (GCM) 10K type strain sequencing project: providing services to taxonomists for standard genome sequencing and annotation.</title>
        <authorList>
            <consortium name="The Broad Institute Genomics Platform"/>
            <consortium name="The Broad Institute Genome Sequencing Center for Infectious Disease"/>
            <person name="Wu L."/>
            <person name="Ma J."/>
        </authorList>
    </citation>
    <scope>NUCLEOTIDE SEQUENCE [LARGE SCALE GENOMIC DNA]</scope>
    <source>
        <strain evidence="3">CGMCC 4.7132</strain>
    </source>
</reference>
<dbReference type="RefSeq" id="WP_380840484.1">
    <property type="nucleotide sequence ID" value="NZ_JBHSFP010000007.1"/>
</dbReference>
<gene>
    <name evidence="2" type="ORF">ACFO60_13655</name>
</gene>
<evidence type="ECO:0000259" key="1">
    <source>
        <dbReference type="PROSITE" id="PS50943"/>
    </source>
</evidence>
<dbReference type="InterPro" id="IPR010982">
    <property type="entry name" value="Lambda_DNA-bd_dom_sf"/>
</dbReference>
<accession>A0ABV9CFK3</accession>
<proteinExistence type="predicted"/>
<dbReference type="SMART" id="SM00530">
    <property type="entry name" value="HTH_XRE"/>
    <property type="match status" value="1"/>
</dbReference>
<sequence length="274" mass="30670">MPTPREIDPSESPRALFAFELRRHRQAAGLTQKGLGARIRFSDSQVAMVESMRRTATESFARECDRALGLDGTMTSLYMATTWNTAPEYFRPWLEEEADATGLRSWEPNLIPGLLQTEAYAREMFATSPAITQEEIEERLAGRMRRQSILHRDRPPLISVVLDEAVLHRSIGGAEVMEAQLQFVLEVADRPAVTLQVVPYQAQAHCGLIGGFIIAERHGTPYAAYADAQPVGRTLEGREVIAQLAARYDAIRAAALPFKQSVKLIKEVVNHRDW</sequence>
<protein>
    <submittedName>
        <fullName evidence="2">Scr1 family TA system antitoxin-like transcriptional regulator</fullName>
    </submittedName>
</protein>
<dbReference type="CDD" id="cd00093">
    <property type="entry name" value="HTH_XRE"/>
    <property type="match status" value="1"/>
</dbReference>
<organism evidence="2 3">
    <name type="scientific">Sphaerisporangium dianthi</name>
    <dbReference type="NCBI Taxonomy" id="1436120"/>
    <lineage>
        <taxon>Bacteria</taxon>
        <taxon>Bacillati</taxon>
        <taxon>Actinomycetota</taxon>
        <taxon>Actinomycetes</taxon>
        <taxon>Streptosporangiales</taxon>
        <taxon>Streptosporangiaceae</taxon>
        <taxon>Sphaerisporangium</taxon>
    </lineage>
</organism>